<dbReference type="AlphaFoldDB" id="A0A132P5E4"/>
<evidence type="ECO:0000313" key="2">
    <source>
        <dbReference type="Proteomes" id="UP000070452"/>
    </source>
</evidence>
<reference evidence="1 2" key="1">
    <citation type="submission" date="2016-01" db="EMBL/GenBank/DDBJ databases">
        <title>Molecular Mechanisms for transfer of large genomic segments between Enterococcus faecium strains.</title>
        <authorList>
            <person name="Garcia-Solache M.A."/>
            <person name="Lebreton F."/>
            <person name="Mclaughlin R.E."/>
            <person name="Whiteaker J.D."/>
            <person name="Gilmore M.S."/>
            <person name="Rice L.B."/>
        </authorList>
    </citation>
    <scope>NUCLEOTIDE SEQUENCE [LARGE SCALE GENOMIC DNA]</scope>
    <source>
        <strain evidence="1 2">D344RRF x C68</strain>
    </source>
</reference>
<dbReference type="RefSeq" id="WP_002298555.1">
    <property type="nucleotide sequence ID" value="NZ_CP011828.1"/>
</dbReference>
<name>A0A132P5E4_ENTFC</name>
<dbReference type="Pfam" id="PF09586">
    <property type="entry name" value="YfhO"/>
    <property type="match status" value="1"/>
</dbReference>
<dbReference type="InterPro" id="IPR018580">
    <property type="entry name" value="Uncharacterised_YfhO"/>
</dbReference>
<dbReference type="PANTHER" id="PTHR38454:SF1">
    <property type="entry name" value="INTEGRAL MEMBRANE PROTEIN"/>
    <property type="match status" value="1"/>
</dbReference>
<comment type="caution">
    <text evidence="1">The sequence shown here is derived from an EMBL/GenBank/DDBJ whole genome shotgun (WGS) entry which is preliminary data.</text>
</comment>
<evidence type="ECO:0000313" key="1">
    <source>
        <dbReference type="EMBL" id="KWX17540.1"/>
    </source>
</evidence>
<dbReference type="PANTHER" id="PTHR38454">
    <property type="entry name" value="INTEGRAL MEMBRANE PROTEIN-RELATED"/>
    <property type="match status" value="1"/>
</dbReference>
<organism evidence="1 2">
    <name type="scientific">Enterococcus faecium</name>
    <name type="common">Streptococcus faecium</name>
    <dbReference type="NCBI Taxonomy" id="1352"/>
    <lineage>
        <taxon>Bacteria</taxon>
        <taxon>Bacillati</taxon>
        <taxon>Bacillota</taxon>
        <taxon>Bacilli</taxon>
        <taxon>Lactobacillales</taxon>
        <taxon>Enterococcaceae</taxon>
        <taxon>Enterococcus</taxon>
    </lineage>
</organism>
<protein>
    <submittedName>
        <fullName evidence="1">Copper ABC transporter permease</fullName>
    </submittedName>
</protein>
<accession>A0A132P5E4</accession>
<gene>
    <name evidence="1" type="ORF">AWT83_03070</name>
</gene>
<dbReference type="EMBL" id="LRHK01000001">
    <property type="protein sequence ID" value="KWX17540.1"/>
    <property type="molecule type" value="Genomic_DNA"/>
</dbReference>
<dbReference type="Proteomes" id="UP000070452">
    <property type="component" value="Unassembled WGS sequence"/>
</dbReference>
<dbReference type="PATRIC" id="fig|1352.1358.peg.101"/>
<proteinExistence type="predicted"/>
<sequence length="889" mass="100203">MKKNLKSFFRENGRYAAASFLIPFLILALVYLSIGIYPGSSRSILASDAFSQFSNFHASFRNVLLGKQSIFYTWNASLGLNYLSLISYYLGGIFTPLVFFFPNQMMPDALYVLTLLKVGCAGLAFWFLARTFKIPRWGHVALSVSYALISFITAHSEIIMWLDAFIYLPLVILGIHRVMDLKRPKLLFISYLLLFLSSFYMGFMIGVFSFLYFIARLLTNWSEYKKTIVPYGITSLLAGGASMIIVLPAVLDLRSNGEALSQITTLKTEATSYLDLIMKNMIGVYDTTKYGSIPFVYAGLLPLVLCLFYFASRKVPLKNKFLYGSLFAILIASFYLVPLNLFWHGMHAPNMFLFRYAYLFSFLVLLLAGKGWEKIEQDDRGLLLGIILVVAALFAVAWGIKPEGSYTYVTMTSFVLTVVFLGIYAFAVGFYQHKKLSFNHLSILLLLIMSAEALVNTNSMIHGILDDWNYASRSLYTDPYPDLKALVNETKKDSDSFYRLENLDPVSANDSINYGYSGISLFSSIRNRNSSSYLDKLGFRSRGTNLNIRYNNNTLLMDGFTGIKYNISKNESTFSKYGFRQAGQSGDYTLYQNVNALPLAFTAPLSVNDVEQPVTDNLTSQTNLINTLSGLNEQYFTFYTPTLKNQLNTTITKTTTGVTYSETADNQPKELTWEVHVPANTQAYLSLFPTNFAQLESSSATITVNGTSRKTQINISGQYYDLGYYPQETTVTFTASFYGTKEVSFMEPKVVGLDVVAYQAAMNQIKEKGVEMEATGRKASGTVNTAEDSMLVTTIPYDKGWKAKIDGKPVKVSNFKDAFLMIKVPAGKHTVTFSYLPEGFMIGAILFVLCIALFILYVWYLDRNRPFHGTIDPAIEEQPRNTHRRRRRK</sequence>